<keyword evidence="2" id="KW-0812">Transmembrane</keyword>
<gene>
    <name evidence="3" type="ORF">MNBD_ACTINO02-1058</name>
</gene>
<proteinExistence type="predicted"/>
<feature type="transmembrane region" description="Helical" evidence="2">
    <location>
        <begin position="48"/>
        <end position="68"/>
    </location>
</feature>
<keyword evidence="2" id="KW-0472">Membrane</keyword>
<evidence type="ECO:0000256" key="2">
    <source>
        <dbReference type="SAM" id="Phobius"/>
    </source>
</evidence>
<keyword evidence="2" id="KW-1133">Transmembrane helix</keyword>
<feature type="region of interest" description="Disordered" evidence="1">
    <location>
        <begin position="83"/>
        <end position="125"/>
    </location>
</feature>
<evidence type="ECO:0000256" key="1">
    <source>
        <dbReference type="SAM" id="MobiDB-lite"/>
    </source>
</evidence>
<accession>A0A3B0T8X2</accession>
<dbReference type="AlphaFoldDB" id="A0A3B0T8X2"/>
<sequence>MSDKFDDGPDDLYDGLFDPYDGLSDLSSSDTVPDLEDSDVPAATPPRAPALTGLIVGLLLVALSLATVKLIGGGNDNVAAATNTTTTTATPGDNTQTPGDGTTSTTVPDTALDSTTTPVDPTAGGITPVGEAIPIAELTLQTNGIGPIEFGVPADQAFGRLAASLGAPDDDTGPTASIGGYGVCVGDTERIVQWGTFKAVARGEGSDAKFVGYRLDLKFEGSADAPGSQLKTLSGLALSDRVSDLDRIYKSSFDLRKELDPNTGATVFRLLSKNSGDLLLWGPLTSIADTGIVRGIYSPDVCKT</sequence>
<protein>
    <submittedName>
        <fullName evidence="3">Uncharacterized protein</fullName>
    </submittedName>
</protein>
<dbReference type="EMBL" id="UOEK01000472">
    <property type="protein sequence ID" value="VAW08569.1"/>
    <property type="molecule type" value="Genomic_DNA"/>
</dbReference>
<reference evidence="3" key="1">
    <citation type="submission" date="2018-06" db="EMBL/GenBank/DDBJ databases">
        <authorList>
            <person name="Zhirakovskaya E."/>
        </authorList>
    </citation>
    <scope>NUCLEOTIDE SEQUENCE</scope>
</reference>
<organism evidence="3">
    <name type="scientific">hydrothermal vent metagenome</name>
    <dbReference type="NCBI Taxonomy" id="652676"/>
    <lineage>
        <taxon>unclassified sequences</taxon>
        <taxon>metagenomes</taxon>
        <taxon>ecological metagenomes</taxon>
    </lineage>
</organism>
<name>A0A3B0T8X2_9ZZZZ</name>
<feature type="region of interest" description="Disordered" evidence="1">
    <location>
        <begin position="1"/>
        <end position="44"/>
    </location>
</feature>
<evidence type="ECO:0000313" key="3">
    <source>
        <dbReference type="EMBL" id="VAW08569.1"/>
    </source>
</evidence>
<feature type="compositionally biased region" description="Low complexity" evidence="1">
    <location>
        <begin position="83"/>
        <end position="110"/>
    </location>
</feature>